<dbReference type="CDD" id="cd01284">
    <property type="entry name" value="Riboflavin_deaminase-reductase"/>
    <property type="match status" value="1"/>
</dbReference>
<evidence type="ECO:0000256" key="14">
    <source>
        <dbReference type="PIRSR" id="PIRSR006769-1"/>
    </source>
</evidence>
<keyword evidence="8 13" id="KW-0378">Hydrolase</keyword>
<dbReference type="InterPro" id="IPR002734">
    <property type="entry name" value="RibDG_C"/>
</dbReference>
<dbReference type="EC" id="3.5.4.26" evidence="13"/>
<feature type="binding site" evidence="15">
    <location>
        <begin position="291"/>
        <end position="297"/>
    </location>
    <ligand>
        <name>NADP(+)</name>
        <dbReference type="ChEBI" id="CHEBI:58349"/>
    </ligand>
</feature>
<keyword evidence="9 13" id="KW-0862">Zinc</keyword>
<evidence type="ECO:0000256" key="7">
    <source>
        <dbReference type="ARBA" id="ARBA00022723"/>
    </source>
</evidence>
<evidence type="ECO:0000313" key="18">
    <source>
        <dbReference type="EMBL" id="HGZ12497.1"/>
    </source>
</evidence>
<proteinExistence type="inferred from homology"/>
<feature type="binding site" evidence="15">
    <location>
        <position position="201"/>
    </location>
    <ligand>
        <name>substrate</name>
    </ligand>
</feature>
<feature type="binding site" evidence="15">
    <location>
        <position position="162"/>
    </location>
    <ligand>
        <name>substrate</name>
    </ligand>
</feature>
<feature type="binding site" evidence="15">
    <location>
        <position position="178"/>
    </location>
    <ligand>
        <name>substrate</name>
    </ligand>
</feature>
<feature type="active site" description="Proton donor" evidence="14">
    <location>
        <position position="46"/>
    </location>
</feature>
<dbReference type="Gene3D" id="3.40.430.10">
    <property type="entry name" value="Dihydrofolate Reductase, subunit A"/>
    <property type="match status" value="1"/>
</dbReference>
<dbReference type="PROSITE" id="PS00903">
    <property type="entry name" value="CYT_DCMP_DEAMINASES_1"/>
    <property type="match status" value="1"/>
</dbReference>
<keyword evidence="6 13" id="KW-0686">Riboflavin biosynthesis</keyword>
<evidence type="ECO:0000256" key="13">
    <source>
        <dbReference type="PIRNR" id="PIRNR006769"/>
    </source>
</evidence>
<evidence type="ECO:0000256" key="6">
    <source>
        <dbReference type="ARBA" id="ARBA00022619"/>
    </source>
</evidence>
<organism evidence="18">
    <name type="scientific">Desulfobacca acetoxidans</name>
    <dbReference type="NCBI Taxonomy" id="60893"/>
    <lineage>
        <taxon>Bacteria</taxon>
        <taxon>Pseudomonadati</taxon>
        <taxon>Thermodesulfobacteriota</taxon>
        <taxon>Desulfobaccia</taxon>
        <taxon>Desulfobaccales</taxon>
        <taxon>Desulfobaccaceae</taxon>
        <taxon>Desulfobacca</taxon>
    </lineage>
</organism>
<evidence type="ECO:0000256" key="10">
    <source>
        <dbReference type="ARBA" id="ARBA00022857"/>
    </source>
</evidence>
<dbReference type="PANTHER" id="PTHR38011">
    <property type="entry name" value="DIHYDROFOLATE REDUCTASE FAMILY PROTEIN (AFU_ORTHOLOGUE AFUA_8G06820)"/>
    <property type="match status" value="1"/>
</dbReference>
<feature type="domain" description="CMP/dCMP-type deaminase" evidence="17">
    <location>
        <begin position="1"/>
        <end position="117"/>
    </location>
</feature>
<dbReference type="GO" id="GO:0008835">
    <property type="term" value="F:diaminohydroxyphosphoribosylaminopyrimidine deaminase activity"/>
    <property type="evidence" value="ECO:0007669"/>
    <property type="project" value="UniProtKB-EC"/>
</dbReference>
<dbReference type="InterPro" id="IPR050765">
    <property type="entry name" value="Riboflavin_Biosynth_HTPR"/>
</dbReference>
<gene>
    <name evidence="18" type="primary">ribD</name>
    <name evidence="18" type="ORF">ENW48_09820</name>
</gene>
<comment type="catalytic activity">
    <reaction evidence="13">
        <text>2,5-diamino-6-hydroxy-4-(5-phosphoribosylamino)-pyrimidine + H2O + H(+) = 5-amino-6-(5-phospho-D-ribosylamino)uracil + NH4(+)</text>
        <dbReference type="Rhea" id="RHEA:21868"/>
        <dbReference type="ChEBI" id="CHEBI:15377"/>
        <dbReference type="ChEBI" id="CHEBI:15378"/>
        <dbReference type="ChEBI" id="CHEBI:28938"/>
        <dbReference type="ChEBI" id="CHEBI:58453"/>
        <dbReference type="ChEBI" id="CHEBI:58614"/>
        <dbReference type="EC" id="3.5.4.26"/>
    </reaction>
</comment>
<dbReference type="SUPFAM" id="SSF53597">
    <property type="entry name" value="Dihydrofolate reductase-like"/>
    <property type="match status" value="1"/>
</dbReference>
<dbReference type="Pfam" id="PF01872">
    <property type="entry name" value="RibD_C"/>
    <property type="match status" value="1"/>
</dbReference>
<dbReference type="InterPro" id="IPR011549">
    <property type="entry name" value="RibD_C"/>
</dbReference>
<comment type="caution">
    <text evidence="18">The sequence shown here is derived from an EMBL/GenBank/DDBJ whole genome shotgun (WGS) entry which is preliminary data.</text>
</comment>
<dbReference type="Gene3D" id="3.40.140.10">
    <property type="entry name" value="Cytidine Deaminase, domain 2"/>
    <property type="match status" value="1"/>
</dbReference>
<evidence type="ECO:0000256" key="4">
    <source>
        <dbReference type="ARBA" id="ARBA00005259"/>
    </source>
</evidence>
<dbReference type="PANTHER" id="PTHR38011:SF7">
    <property type="entry name" value="2,5-DIAMINO-6-RIBOSYLAMINO-4(3H)-PYRIMIDINONE 5'-PHOSPHATE REDUCTASE"/>
    <property type="match status" value="1"/>
</dbReference>
<feature type="binding site" evidence="16">
    <location>
        <position position="69"/>
    </location>
    <ligand>
        <name>Zn(2+)</name>
        <dbReference type="ChEBI" id="CHEBI:29105"/>
        <note>catalytic</note>
    </ligand>
</feature>
<comment type="function">
    <text evidence="1 13">Converts 2,5-diamino-6-(ribosylamino)-4(3h)-pyrimidinone 5'-phosphate into 5-amino-6-(ribosylamino)-2,4(1h,3h)-pyrimidinedione 5'-phosphate.</text>
</comment>
<accession>A0A7C5EN69</accession>
<dbReference type="GO" id="GO:0008703">
    <property type="term" value="F:5-amino-6-(5-phosphoribosylamino)uracil reductase activity"/>
    <property type="evidence" value="ECO:0007669"/>
    <property type="project" value="UniProtKB-EC"/>
</dbReference>
<comment type="pathway">
    <text evidence="3 13">Cofactor biosynthesis; riboflavin biosynthesis; 5-amino-6-(D-ribitylamino)uracil from GTP: step 3/4.</text>
</comment>
<comment type="similarity">
    <text evidence="4 13">In the N-terminal section; belongs to the cytidine and deoxycytidylate deaminase family.</text>
</comment>
<dbReference type="NCBIfam" id="TIGR00326">
    <property type="entry name" value="eubact_ribD"/>
    <property type="match status" value="1"/>
</dbReference>
<feature type="binding site" evidence="15">
    <location>
        <position position="217"/>
    </location>
    <ligand>
        <name>NADP(+)</name>
        <dbReference type="ChEBI" id="CHEBI:58349"/>
    </ligand>
</feature>
<evidence type="ECO:0000259" key="17">
    <source>
        <dbReference type="PROSITE" id="PS51747"/>
    </source>
</evidence>
<dbReference type="NCBIfam" id="TIGR00227">
    <property type="entry name" value="ribD_Cterm"/>
    <property type="match status" value="1"/>
</dbReference>
<feature type="binding site" evidence="15">
    <location>
        <position position="190"/>
    </location>
    <ligand>
        <name>NADP(+)</name>
        <dbReference type="ChEBI" id="CHEBI:58349"/>
    </ligand>
</feature>
<feature type="binding site" evidence="15">
    <location>
        <position position="198"/>
    </location>
    <ligand>
        <name>substrate</name>
    </ligand>
</feature>
<dbReference type="InterPro" id="IPR024072">
    <property type="entry name" value="DHFR-like_dom_sf"/>
</dbReference>
<evidence type="ECO:0000256" key="15">
    <source>
        <dbReference type="PIRSR" id="PIRSR006769-2"/>
    </source>
</evidence>
<evidence type="ECO:0000256" key="8">
    <source>
        <dbReference type="ARBA" id="ARBA00022801"/>
    </source>
</evidence>
<feature type="binding site" evidence="15">
    <location>
        <position position="164"/>
    </location>
    <ligand>
        <name>NADP(+)</name>
        <dbReference type="ChEBI" id="CHEBI:58349"/>
    </ligand>
</feature>
<dbReference type="InterPro" id="IPR004794">
    <property type="entry name" value="Eubact_RibD"/>
</dbReference>
<feature type="binding site" evidence="15">
    <location>
        <position position="148"/>
    </location>
    <ligand>
        <name>NADP(+)</name>
        <dbReference type="ChEBI" id="CHEBI:58349"/>
    </ligand>
</feature>
<sequence length="365" mass="39159">MQTALRLAARGAGWVSPNPMVGAVVVREGEVIGRGWHRRYGAPHAEVEALAMAGDKARGATLYVTLEPCNHYGQTPPCTAAILAAGVRRVVVATLDPNPAVTGGGAEFLRKNGIQVDLGLLASEARRLNEAWFKWLETGLPFVIAKAACSLDGKVATTTGDSQWLTGELARAFGHHLRHACDAILVGVGTVLADDPQLTTRLPRRRGKDPIRVVLDSRLRLPLTARLLHLKSSAPTWIATTSAAPPDKIKALEGLRAEVLVLPAEEGQVALKPLLRELGRRQVQSLLVEGGPEVLGSFFDQRLVDKFYFFYAPKILGGREAYPAVAGRGAARLIEAPQLTNLSIRRLGPDLMVSGYPIRAPGPGD</sequence>
<protein>
    <recommendedName>
        <fullName evidence="13">Riboflavin biosynthesis protein RibD</fullName>
    </recommendedName>
    <domain>
        <recommendedName>
            <fullName evidence="13">Diaminohydroxyphosphoribosylaminopyrimidine deaminase</fullName>
            <shortName evidence="13">DRAP deaminase</shortName>
            <ecNumber evidence="13">3.5.4.26</ecNumber>
        </recommendedName>
        <alternativeName>
            <fullName evidence="13">Riboflavin-specific deaminase</fullName>
        </alternativeName>
    </domain>
    <domain>
        <recommendedName>
            <fullName evidence="13">5-amino-6-(5-phosphoribosylamino)uracil reductase</fullName>
            <ecNumber evidence="13">1.1.1.193</ecNumber>
        </recommendedName>
        <alternativeName>
            <fullName evidence="13">HTP reductase</fullName>
        </alternativeName>
    </domain>
</protein>
<dbReference type="EC" id="1.1.1.193" evidence="13"/>
<comment type="cofactor">
    <cofactor evidence="13 16">
        <name>Zn(2+)</name>
        <dbReference type="ChEBI" id="CHEBI:29105"/>
    </cofactor>
    <text evidence="13 16">Binds 1 zinc ion.</text>
</comment>
<keyword evidence="12" id="KW-0511">Multifunctional enzyme</keyword>
<dbReference type="GO" id="GO:0050661">
    <property type="term" value="F:NADP binding"/>
    <property type="evidence" value="ECO:0007669"/>
    <property type="project" value="InterPro"/>
</dbReference>
<dbReference type="SUPFAM" id="SSF53927">
    <property type="entry name" value="Cytidine deaminase-like"/>
    <property type="match status" value="1"/>
</dbReference>
<dbReference type="PROSITE" id="PS51747">
    <property type="entry name" value="CYT_DCMP_DEAMINASES_2"/>
    <property type="match status" value="1"/>
</dbReference>
<comment type="similarity">
    <text evidence="5 13">In the C-terminal section; belongs to the HTP reductase family.</text>
</comment>
<evidence type="ECO:0000256" key="12">
    <source>
        <dbReference type="ARBA" id="ARBA00023268"/>
    </source>
</evidence>
<dbReference type="UniPathway" id="UPA00275">
    <property type="reaction ID" value="UER00401"/>
</dbReference>
<comment type="catalytic activity">
    <reaction evidence="13">
        <text>5-amino-6-(5-phospho-D-ribitylamino)uracil + NADP(+) = 5-amino-6-(5-phospho-D-ribosylamino)uracil + NADPH + H(+)</text>
        <dbReference type="Rhea" id="RHEA:17845"/>
        <dbReference type="ChEBI" id="CHEBI:15378"/>
        <dbReference type="ChEBI" id="CHEBI:57783"/>
        <dbReference type="ChEBI" id="CHEBI:58349"/>
        <dbReference type="ChEBI" id="CHEBI:58421"/>
        <dbReference type="ChEBI" id="CHEBI:58453"/>
        <dbReference type="EC" id="1.1.1.193"/>
    </reaction>
</comment>
<dbReference type="GO" id="GO:0008270">
    <property type="term" value="F:zinc ion binding"/>
    <property type="evidence" value="ECO:0007669"/>
    <property type="project" value="InterPro"/>
</dbReference>
<feature type="binding site" evidence="16">
    <location>
        <position position="78"/>
    </location>
    <ligand>
        <name>Zn(2+)</name>
        <dbReference type="ChEBI" id="CHEBI:29105"/>
        <note>catalytic</note>
    </ligand>
</feature>
<feature type="binding site" evidence="15">
    <location>
        <position position="194"/>
    </location>
    <ligand>
        <name>NADP(+)</name>
        <dbReference type="ChEBI" id="CHEBI:58349"/>
    </ligand>
</feature>
<evidence type="ECO:0000256" key="3">
    <source>
        <dbReference type="ARBA" id="ARBA00004910"/>
    </source>
</evidence>
<keyword evidence="10 13" id="KW-0521">NADP</keyword>
<dbReference type="Pfam" id="PF00383">
    <property type="entry name" value="dCMP_cyt_deam_1"/>
    <property type="match status" value="1"/>
</dbReference>
<evidence type="ECO:0000256" key="5">
    <source>
        <dbReference type="ARBA" id="ARBA00007417"/>
    </source>
</evidence>
<dbReference type="InterPro" id="IPR016193">
    <property type="entry name" value="Cytidine_deaminase-like"/>
</dbReference>
<name>A0A7C5EN69_9BACT</name>
<feature type="binding site" evidence="16">
    <location>
        <position position="44"/>
    </location>
    <ligand>
        <name>Zn(2+)</name>
        <dbReference type="ChEBI" id="CHEBI:29105"/>
        <note>catalytic</note>
    </ligand>
</feature>
<dbReference type="InterPro" id="IPR002125">
    <property type="entry name" value="CMP_dCMP_dom"/>
</dbReference>
<evidence type="ECO:0000256" key="1">
    <source>
        <dbReference type="ARBA" id="ARBA00002151"/>
    </source>
</evidence>
<keyword evidence="7 13" id="KW-0479">Metal-binding</keyword>
<evidence type="ECO:0000256" key="16">
    <source>
        <dbReference type="PIRSR" id="PIRSR006769-3"/>
    </source>
</evidence>
<comment type="pathway">
    <text evidence="2 13">Cofactor biosynthesis; riboflavin biosynthesis; 5-amino-6-(D-ribitylamino)uracil from GTP: step 2/4.</text>
</comment>
<dbReference type="AlphaFoldDB" id="A0A7C5EN69"/>
<reference evidence="18" key="1">
    <citation type="journal article" date="2020" name="mSystems">
        <title>Genome- and Community-Level Interaction Insights into Carbon Utilization and Element Cycling Functions of Hydrothermarchaeota in Hydrothermal Sediment.</title>
        <authorList>
            <person name="Zhou Z."/>
            <person name="Liu Y."/>
            <person name="Xu W."/>
            <person name="Pan J."/>
            <person name="Luo Z.H."/>
            <person name="Li M."/>
        </authorList>
    </citation>
    <scope>NUCLEOTIDE SEQUENCE [LARGE SCALE GENOMIC DNA]</scope>
    <source>
        <strain evidence="18">SpSt-853</strain>
    </source>
</reference>
<evidence type="ECO:0000256" key="11">
    <source>
        <dbReference type="ARBA" id="ARBA00023002"/>
    </source>
</evidence>
<dbReference type="PIRSF" id="PIRSF006769">
    <property type="entry name" value="RibD"/>
    <property type="match status" value="1"/>
</dbReference>
<dbReference type="EMBL" id="DTKJ01000066">
    <property type="protein sequence ID" value="HGZ12497.1"/>
    <property type="molecule type" value="Genomic_DNA"/>
</dbReference>
<dbReference type="FunFam" id="3.40.140.10:FF:000025">
    <property type="entry name" value="Riboflavin biosynthesis protein RibD"/>
    <property type="match status" value="1"/>
</dbReference>
<evidence type="ECO:0000256" key="2">
    <source>
        <dbReference type="ARBA" id="ARBA00004882"/>
    </source>
</evidence>
<dbReference type="InterPro" id="IPR016192">
    <property type="entry name" value="APOBEC/CMP_deaminase_Zn-bd"/>
</dbReference>
<dbReference type="GO" id="GO:0009231">
    <property type="term" value="P:riboflavin biosynthetic process"/>
    <property type="evidence" value="ECO:0007669"/>
    <property type="project" value="UniProtKB-UniPathway"/>
</dbReference>
<feature type="binding site" evidence="15">
    <location>
        <position position="289"/>
    </location>
    <ligand>
        <name>substrate</name>
    </ligand>
</feature>
<keyword evidence="11 13" id="KW-0560">Oxidoreductase</keyword>
<evidence type="ECO:0000256" key="9">
    <source>
        <dbReference type="ARBA" id="ARBA00022833"/>
    </source>
</evidence>